<dbReference type="CDD" id="cd03215">
    <property type="entry name" value="ABC_Carb_Monos_II"/>
    <property type="match status" value="1"/>
</dbReference>
<dbReference type="OrthoDB" id="9771863at2"/>
<dbReference type="AlphaFoldDB" id="A0A1M4Y1K7"/>
<evidence type="ECO:0000256" key="2">
    <source>
        <dbReference type="ARBA" id="ARBA00022448"/>
    </source>
</evidence>
<evidence type="ECO:0000256" key="4">
    <source>
        <dbReference type="ARBA" id="ARBA00022597"/>
    </source>
</evidence>
<keyword evidence="5" id="KW-0677">Repeat</keyword>
<keyword evidence="4" id="KW-0762">Sugar transport</keyword>
<keyword evidence="9" id="KW-0472">Membrane</keyword>
<dbReference type="GO" id="GO:0016887">
    <property type="term" value="F:ATP hydrolysis activity"/>
    <property type="evidence" value="ECO:0007669"/>
    <property type="project" value="InterPro"/>
</dbReference>
<keyword evidence="8" id="KW-1278">Translocase</keyword>
<dbReference type="PRINTS" id="PR01868">
    <property type="entry name" value="ABCEFAMILY"/>
</dbReference>
<keyword evidence="6" id="KW-0547">Nucleotide-binding</keyword>
<dbReference type="STRING" id="1122155.SAMN02745158_02198"/>
<dbReference type="Proteomes" id="UP000184245">
    <property type="component" value="Unassembled WGS sequence"/>
</dbReference>
<dbReference type="PROSITE" id="PS00211">
    <property type="entry name" value="ABC_TRANSPORTER_1"/>
    <property type="match status" value="1"/>
</dbReference>
<dbReference type="GO" id="GO:0005886">
    <property type="term" value="C:plasma membrane"/>
    <property type="evidence" value="ECO:0007669"/>
    <property type="project" value="UniProtKB-SubCell"/>
</dbReference>
<evidence type="ECO:0000256" key="5">
    <source>
        <dbReference type="ARBA" id="ARBA00022737"/>
    </source>
</evidence>
<feature type="domain" description="ABC transporter" evidence="10">
    <location>
        <begin position="7"/>
        <end position="243"/>
    </location>
</feature>
<evidence type="ECO:0000313" key="12">
    <source>
        <dbReference type="Proteomes" id="UP000184245"/>
    </source>
</evidence>
<evidence type="ECO:0000256" key="9">
    <source>
        <dbReference type="ARBA" id="ARBA00023136"/>
    </source>
</evidence>
<dbReference type="PANTHER" id="PTHR43790">
    <property type="entry name" value="CARBOHYDRATE TRANSPORT ATP-BINDING PROTEIN MG119-RELATED"/>
    <property type="match status" value="1"/>
</dbReference>
<evidence type="ECO:0000256" key="6">
    <source>
        <dbReference type="ARBA" id="ARBA00022741"/>
    </source>
</evidence>
<dbReference type="InterPro" id="IPR017871">
    <property type="entry name" value="ABC_transporter-like_CS"/>
</dbReference>
<dbReference type="GO" id="GO:0005524">
    <property type="term" value="F:ATP binding"/>
    <property type="evidence" value="ECO:0007669"/>
    <property type="project" value="UniProtKB-KW"/>
</dbReference>
<dbReference type="Gene3D" id="3.40.50.300">
    <property type="entry name" value="P-loop containing nucleotide triphosphate hydrolases"/>
    <property type="match status" value="2"/>
</dbReference>
<keyword evidence="12" id="KW-1185">Reference proteome</keyword>
<comment type="subcellular location">
    <subcellularLocation>
        <location evidence="1">Cell membrane</location>
        <topology evidence="1">Peripheral membrane protein</topology>
    </subcellularLocation>
</comment>
<dbReference type="RefSeq" id="WP_072851632.1">
    <property type="nucleotide sequence ID" value="NZ_FQVI01000010.1"/>
</dbReference>
<dbReference type="SUPFAM" id="SSF52540">
    <property type="entry name" value="P-loop containing nucleoside triphosphate hydrolases"/>
    <property type="match status" value="2"/>
</dbReference>
<dbReference type="InterPro" id="IPR027417">
    <property type="entry name" value="P-loop_NTPase"/>
</dbReference>
<dbReference type="InterPro" id="IPR013283">
    <property type="entry name" value="RLI1"/>
</dbReference>
<evidence type="ECO:0000256" key="3">
    <source>
        <dbReference type="ARBA" id="ARBA00022475"/>
    </source>
</evidence>
<dbReference type="InterPro" id="IPR003593">
    <property type="entry name" value="AAA+_ATPase"/>
</dbReference>
<dbReference type="PROSITE" id="PS50893">
    <property type="entry name" value="ABC_TRANSPORTER_2"/>
    <property type="match status" value="2"/>
</dbReference>
<evidence type="ECO:0000256" key="7">
    <source>
        <dbReference type="ARBA" id="ARBA00022840"/>
    </source>
</evidence>
<dbReference type="CDD" id="cd03216">
    <property type="entry name" value="ABC_Carb_Monos_I"/>
    <property type="match status" value="1"/>
</dbReference>
<evidence type="ECO:0000313" key="11">
    <source>
        <dbReference type="EMBL" id="SHE99559.1"/>
    </source>
</evidence>
<organism evidence="11 12">
    <name type="scientific">Lactonifactor longoviformis DSM 17459</name>
    <dbReference type="NCBI Taxonomy" id="1122155"/>
    <lineage>
        <taxon>Bacteria</taxon>
        <taxon>Bacillati</taxon>
        <taxon>Bacillota</taxon>
        <taxon>Clostridia</taxon>
        <taxon>Eubacteriales</taxon>
        <taxon>Clostridiaceae</taxon>
        <taxon>Lactonifactor</taxon>
    </lineage>
</organism>
<feature type="domain" description="ABC transporter" evidence="10">
    <location>
        <begin position="242"/>
        <end position="497"/>
    </location>
</feature>
<evidence type="ECO:0000256" key="1">
    <source>
        <dbReference type="ARBA" id="ARBA00004202"/>
    </source>
</evidence>
<keyword evidence="2" id="KW-0813">Transport</keyword>
<accession>A0A1M4Y1K7</accession>
<keyword evidence="3" id="KW-1003">Cell membrane</keyword>
<name>A0A1M4Y1K7_9CLOT</name>
<evidence type="ECO:0000256" key="8">
    <source>
        <dbReference type="ARBA" id="ARBA00022967"/>
    </source>
</evidence>
<reference evidence="11 12" key="1">
    <citation type="submission" date="2016-11" db="EMBL/GenBank/DDBJ databases">
        <authorList>
            <person name="Jaros S."/>
            <person name="Januszkiewicz K."/>
            <person name="Wedrychowicz H."/>
        </authorList>
    </citation>
    <scope>NUCLEOTIDE SEQUENCE [LARGE SCALE GENOMIC DNA]</scope>
    <source>
        <strain evidence="11 12">DSM 17459</strain>
    </source>
</reference>
<dbReference type="InterPro" id="IPR003439">
    <property type="entry name" value="ABC_transporter-like_ATP-bd"/>
</dbReference>
<evidence type="ECO:0000259" key="10">
    <source>
        <dbReference type="PROSITE" id="PS50893"/>
    </source>
</evidence>
<dbReference type="InterPro" id="IPR050107">
    <property type="entry name" value="ABC_carbohydrate_import_ATPase"/>
</dbReference>
<gene>
    <name evidence="11" type="ORF">SAMN02745158_02198</name>
</gene>
<dbReference type="SMART" id="SM00382">
    <property type="entry name" value="AAA"/>
    <property type="match status" value="2"/>
</dbReference>
<dbReference type="PANTHER" id="PTHR43790:SF3">
    <property type="entry name" value="D-ALLOSE IMPORT ATP-BINDING PROTEIN ALSA-RELATED"/>
    <property type="match status" value="1"/>
</dbReference>
<proteinExistence type="predicted"/>
<dbReference type="EMBL" id="FQVI01000010">
    <property type="protein sequence ID" value="SHE99559.1"/>
    <property type="molecule type" value="Genomic_DNA"/>
</dbReference>
<dbReference type="FunFam" id="3.40.50.300:FF:000127">
    <property type="entry name" value="Ribose import ATP-binding protein RbsA"/>
    <property type="match status" value="1"/>
</dbReference>
<keyword evidence="7 11" id="KW-0067">ATP-binding</keyword>
<sequence>MEQKPYIQLNHIHKTFPGVYALRDVSLSVYPGEVHGLVGENGAGKSTLIKVMAGYHTANQGEYLIEGKPAQIHSPNDAIRSGIAVVYQELNVVDSLSVAENIYFGRLPRTAAGTVRWKKLYEDTRTILERLGLSIDPKRKVGYLSIAQKQLVEIARSISMNPRVIIMDEPTSALAPTEIEIILHIVKKLKEQKVGILYISHKLDEVLEICDRITVLRDGEFIQCLEDSQSTEDRLINLMVGRKLDEMFRRSNCAEEEIALKVEGLTSEKVKDIDFYVKRGEIVGFSGLMGAGRTELAKAVYGEDPRLKGTVEIYGKPVGKNSKEKSVKMGMGFIPEDRKDEGIFPNLGIKKNTTISSMEGCSVKGVIKGAREREITDRMIEELRIKTPDREQLIVNLSGGNQQKVLIARWLAKKNLKVLIVDEPTRGIDVGAKAEIYGLLDSLARSGLAVVVMSSEMQEILGVCDRIYVMRGGRIVGEYTAEEATQEKLLSSAIQART</sequence>
<protein>
    <submittedName>
        <fullName evidence="11">Ribose transport system ATP-binding protein</fullName>
    </submittedName>
</protein>
<dbReference type="Pfam" id="PF00005">
    <property type="entry name" value="ABC_tran"/>
    <property type="match status" value="2"/>
</dbReference>